<dbReference type="PRINTS" id="PR00171">
    <property type="entry name" value="SUGRTRNSPORT"/>
</dbReference>
<dbReference type="InterPro" id="IPR020846">
    <property type="entry name" value="MFS_dom"/>
</dbReference>
<comment type="subcellular location">
    <subcellularLocation>
        <location evidence="1">Membrane</location>
        <topology evidence="1">Multi-pass membrane protein</topology>
    </subcellularLocation>
</comment>
<dbReference type="SUPFAM" id="SSF103473">
    <property type="entry name" value="MFS general substrate transporter"/>
    <property type="match status" value="1"/>
</dbReference>
<accession>A0A9P1H3A1</accession>
<dbReference type="Gene3D" id="1.20.1250.20">
    <property type="entry name" value="MFS general substrate transporter like domains"/>
    <property type="match status" value="2"/>
</dbReference>
<feature type="transmembrane region" description="Helical" evidence="7">
    <location>
        <begin position="344"/>
        <end position="364"/>
    </location>
</feature>
<evidence type="ECO:0000256" key="4">
    <source>
        <dbReference type="ARBA" id="ARBA00022692"/>
    </source>
</evidence>
<keyword evidence="6 7" id="KW-0472">Membrane</keyword>
<reference evidence="9" key="1">
    <citation type="submission" date="2022-11" db="EMBL/GenBank/DDBJ databases">
        <authorList>
            <person name="Scott C."/>
            <person name="Bruce N."/>
        </authorList>
    </citation>
    <scope>NUCLEOTIDE SEQUENCE</scope>
</reference>
<evidence type="ECO:0000256" key="3">
    <source>
        <dbReference type="ARBA" id="ARBA00022448"/>
    </source>
</evidence>
<keyword evidence="10" id="KW-1185">Reference proteome</keyword>
<feature type="domain" description="Major facilitator superfamily (MFS) profile" evidence="8">
    <location>
        <begin position="14"/>
        <end position="402"/>
    </location>
</feature>
<dbReference type="InterPro" id="IPR050360">
    <property type="entry name" value="MFS_Sugar_Transporters"/>
</dbReference>
<feature type="transmembrane region" description="Helical" evidence="7">
    <location>
        <begin position="280"/>
        <end position="303"/>
    </location>
</feature>
<dbReference type="PROSITE" id="PS50850">
    <property type="entry name" value="MFS"/>
    <property type="match status" value="1"/>
</dbReference>
<feature type="transmembrane region" description="Helical" evidence="7">
    <location>
        <begin position="57"/>
        <end position="79"/>
    </location>
</feature>
<dbReference type="InterPro" id="IPR005828">
    <property type="entry name" value="MFS_sugar_transport-like"/>
</dbReference>
<dbReference type="InterPro" id="IPR003663">
    <property type="entry name" value="Sugar/inositol_transpt"/>
</dbReference>
<feature type="transmembrane region" description="Helical" evidence="7">
    <location>
        <begin position="376"/>
        <end position="394"/>
    </location>
</feature>
<feature type="transmembrane region" description="Helical" evidence="7">
    <location>
        <begin position="315"/>
        <end position="337"/>
    </location>
</feature>
<gene>
    <name evidence="9" type="ORF">PPNO1_LOCUS5558</name>
</gene>
<evidence type="ECO:0000256" key="5">
    <source>
        <dbReference type="ARBA" id="ARBA00022989"/>
    </source>
</evidence>
<dbReference type="EMBL" id="CALLCH030000013">
    <property type="protein sequence ID" value="CAI4215884.1"/>
    <property type="molecule type" value="Genomic_DNA"/>
</dbReference>
<feature type="transmembrane region" description="Helical" evidence="7">
    <location>
        <begin position="215"/>
        <end position="237"/>
    </location>
</feature>
<keyword evidence="5 7" id="KW-1133">Transmembrane helix</keyword>
<dbReference type="PROSITE" id="PS00217">
    <property type="entry name" value="SUGAR_TRANSPORT_2"/>
    <property type="match status" value="1"/>
</dbReference>
<feature type="transmembrane region" description="Helical" evidence="7">
    <location>
        <begin position="91"/>
        <end position="111"/>
    </location>
</feature>
<dbReference type="OrthoDB" id="6612291at2759"/>
<dbReference type="GO" id="GO:0005351">
    <property type="term" value="F:carbohydrate:proton symporter activity"/>
    <property type="evidence" value="ECO:0007669"/>
    <property type="project" value="TreeGrafter"/>
</dbReference>
<evidence type="ECO:0000313" key="9">
    <source>
        <dbReference type="EMBL" id="CAI4215884.1"/>
    </source>
</evidence>
<organism evidence="9 10">
    <name type="scientific">Parascedosporium putredinis</name>
    <dbReference type="NCBI Taxonomy" id="1442378"/>
    <lineage>
        <taxon>Eukaryota</taxon>
        <taxon>Fungi</taxon>
        <taxon>Dikarya</taxon>
        <taxon>Ascomycota</taxon>
        <taxon>Pezizomycotina</taxon>
        <taxon>Sordariomycetes</taxon>
        <taxon>Hypocreomycetidae</taxon>
        <taxon>Microascales</taxon>
        <taxon>Microascaceae</taxon>
        <taxon>Parascedosporium</taxon>
    </lineage>
</organism>
<keyword evidence="3" id="KW-0813">Transport</keyword>
<evidence type="ECO:0000256" key="2">
    <source>
        <dbReference type="ARBA" id="ARBA00010992"/>
    </source>
</evidence>
<dbReference type="Proteomes" id="UP000838763">
    <property type="component" value="Unassembled WGS sequence"/>
</dbReference>
<proteinExistence type="inferred from homology"/>
<comment type="similarity">
    <text evidence="2">Belongs to the major facilitator superfamily. Sugar transporter (TC 2.A.1.1) family.</text>
</comment>
<dbReference type="GO" id="GO:0016020">
    <property type="term" value="C:membrane"/>
    <property type="evidence" value="ECO:0007669"/>
    <property type="project" value="UniProtKB-SubCell"/>
</dbReference>
<sequence>MAVKTTATRYNFILAFFVALGSFTYGYNSSVTASVIGLPSFFSYFDIDISSTKGSSLAGAINGIYSAGGAVGCWLLSYLADTFGRRRAIQAICVICIVSAALQAGSVHIAMFLVGRFINGIGVGMMNAIVPMYQSESAPASQRGRLSCGGWTARERDEEAIAILKSLHSSTDSSHGNDSPTEYQQIKSQLQLEASEGAQNLIQVLFNPRWRRRMLTGFLVQFLMQSTGILVIFNYQILMYNSLGLTGSLPLLLLAIYNAIAAFMNWVNSLILDRLGRIRIITIGLAGCVIIMSCYTAMAATYIGTDNRVGNAMGVFFIFAFMMPYAGCLDASSYVYCAEIFPTAIRAHGMGFSVSGLFISNIIYTQAAPTAFNNIQWKYFLVFIIVPFVGLFFFRKYCPETKNLSIEEIAGLFGDRVIEAPDTEKMNPRGWELRKMLRRHMQLFKRHHFIIGQYRMNERTRVGGDAGK</sequence>
<evidence type="ECO:0000313" key="10">
    <source>
        <dbReference type="Proteomes" id="UP000838763"/>
    </source>
</evidence>
<evidence type="ECO:0000256" key="6">
    <source>
        <dbReference type="ARBA" id="ARBA00023136"/>
    </source>
</evidence>
<dbReference type="AlphaFoldDB" id="A0A9P1H3A1"/>
<evidence type="ECO:0000256" key="1">
    <source>
        <dbReference type="ARBA" id="ARBA00004141"/>
    </source>
</evidence>
<feature type="transmembrane region" description="Helical" evidence="7">
    <location>
        <begin position="117"/>
        <end position="133"/>
    </location>
</feature>
<keyword evidence="4 7" id="KW-0812">Transmembrane</keyword>
<feature type="transmembrane region" description="Helical" evidence="7">
    <location>
        <begin position="249"/>
        <end position="268"/>
    </location>
</feature>
<dbReference type="PANTHER" id="PTHR48022:SF11">
    <property type="entry name" value="MONOSACCHARIDE TRANSPORTER (HXT8), PUTATIVE (AFU_ORTHOLOGUE AFUA_2G08120)-RELATED"/>
    <property type="match status" value="1"/>
</dbReference>
<dbReference type="Pfam" id="PF00083">
    <property type="entry name" value="Sugar_tr"/>
    <property type="match status" value="2"/>
</dbReference>
<evidence type="ECO:0000259" key="8">
    <source>
        <dbReference type="PROSITE" id="PS50850"/>
    </source>
</evidence>
<protein>
    <recommendedName>
        <fullName evidence="8">Major facilitator superfamily (MFS) profile domain-containing protein</fullName>
    </recommendedName>
</protein>
<dbReference type="InterPro" id="IPR005829">
    <property type="entry name" value="Sugar_transporter_CS"/>
</dbReference>
<dbReference type="InterPro" id="IPR036259">
    <property type="entry name" value="MFS_trans_sf"/>
</dbReference>
<name>A0A9P1H3A1_9PEZI</name>
<dbReference type="PANTHER" id="PTHR48022">
    <property type="entry name" value="PLASTIDIC GLUCOSE TRANSPORTER 4"/>
    <property type="match status" value="1"/>
</dbReference>
<comment type="caution">
    <text evidence="9">The sequence shown here is derived from an EMBL/GenBank/DDBJ whole genome shotgun (WGS) entry which is preliminary data.</text>
</comment>
<evidence type="ECO:0000256" key="7">
    <source>
        <dbReference type="SAM" id="Phobius"/>
    </source>
</evidence>